<dbReference type="Gene3D" id="3.30.2140.10">
    <property type="entry name" value="Arylamine N-acetyltransferase"/>
    <property type="match status" value="1"/>
</dbReference>
<keyword evidence="3" id="KW-1185">Reference proteome</keyword>
<dbReference type="Proteomes" id="UP000610966">
    <property type="component" value="Unassembled WGS sequence"/>
</dbReference>
<comment type="caution">
    <text evidence="2">The sequence shown here is derived from an EMBL/GenBank/DDBJ whole genome shotgun (WGS) entry which is preliminary data.</text>
</comment>
<organism evidence="2 3">
    <name type="scientific">Sphaerimonospora thailandensis</name>
    <dbReference type="NCBI Taxonomy" id="795644"/>
    <lineage>
        <taxon>Bacteria</taxon>
        <taxon>Bacillati</taxon>
        <taxon>Actinomycetota</taxon>
        <taxon>Actinomycetes</taxon>
        <taxon>Streptosporangiales</taxon>
        <taxon>Streptosporangiaceae</taxon>
        <taxon>Sphaerimonospora</taxon>
    </lineage>
</organism>
<dbReference type="PANTHER" id="PTHR11786:SF0">
    <property type="entry name" value="ARYLAMINE N-ACETYLTRANSFERASE 4-RELATED"/>
    <property type="match status" value="1"/>
</dbReference>
<dbReference type="InterPro" id="IPR038765">
    <property type="entry name" value="Papain-like_cys_pep_sf"/>
</dbReference>
<proteinExistence type="inferred from homology"/>
<dbReference type="GO" id="GO:0016407">
    <property type="term" value="F:acetyltransferase activity"/>
    <property type="evidence" value="ECO:0007669"/>
    <property type="project" value="InterPro"/>
</dbReference>
<dbReference type="EMBL" id="BOOG01000002">
    <property type="protein sequence ID" value="GIH67800.1"/>
    <property type="molecule type" value="Genomic_DNA"/>
</dbReference>
<dbReference type="AlphaFoldDB" id="A0A8J3R4W8"/>
<evidence type="ECO:0000256" key="1">
    <source>
        <dbReference type="ARBA" id="ARBA00006547"/>
    </source>
</evidence>
<accession>A0A8J3R4W8</accession>
<protein>
    <submittedName>
        <fullName evidence="2">Arylamine N-acetyltransferase</fullName>
    </submittedName>
</protein>
<dbReference type="Pfam" id="PF00797">
    <property type="entry name" value="Acetyltransf_2"/>
    <property type="match status" value="1"/>
</dbReference>
<dbReference type="InterPro" id="IPR001447">
    <property type="entry name" value="Arylamine_N-AcTrfase"/>
</dbReference>
<dbReference type="SUPFAM" id="SSF54001">
    <property type="entry name" value="Cysteine proteinases"/>
    <property type="match status" value="1"/>
</dbReference>
<dbReference type="RefSeq" id="WP_204009488.1">
    <property type="nucleotide sequence ID" value="NZ_BOOG01000002.1"/>
</dbReference>
<reference evidence="2" key="1">
    <citation type="submission" date="2021-01" db="EMBL/GenBank/DDBJ databases">
        <title>Whole genome shotgun sequence of Sphaerimonospora thailandensis NBRC 107569.</title>
        <authorList>
            <person name="Komaki H."/>
            <person name="Tamura T."/>
        </authorList>
    </citation>
    <scope>NUCLEOTIDE SEQUENCE</scope>
    <source>
        <strain evidence="2">NBRC 107569</strain>
    </source>
</reference>
<comment type="similarity">
    <text evidence="1">Belongs to the arylamine N-acetyltransferase family.</text>
</comment>
<dbReference type="PANTHER" id="PTHR11786">
    <property type="entry name" value="N-HYDROXYARYLAMINE O-ACETYLTRANSFERASE"/>
    <property type="match status" value="1"/>
</dbReference>
<gene>
    <name evidence="2" type="primary">nat_1</name>
    <name evidence="2" type="ORF">Mth01_00530</name>
</gene>
<evidence type="ECO:0000313" key="2">
    <source>
        <dbReference type="EMBL" id="GIH67800.1"/>
    </source>
</evidence>
<evidence type="ECO:0000313" key="3">
    <source>
        <dbReference type="Proteomes" id="UP000610966"/>
    </source>
</evidence>
<sequence length="291" mass="31616">MPVASPSTTEITRYLERLGVDDPGEVSLAGLRVLHRAHVERVPYEALDIQLGRPTTVDAHDSVARVLRDRGGYCVQLNGAFATLLAALGYRVTWHRAGVQASAAAPPSSASWAPHLAPMVEIDGELWLADVGLGDGLHEPLPLRAGTYRQGPFTFTLAPSQVEAGGWRFDHDPRGSIAGMDVEMTPATQDHFAEWHSFLSTSPESRLVRAVAVMRRDATGADSLMGCMLRRVDETGRTQRELATPDDWFGALAGVFGLTLDDLDAGERAALWTRVRSAHEAWLAAKSRRSS</sequence>
<name>A0A8J3R4W8_9ACTN</name>
<dbReference type="Gene3D" id="2.40.128.150">
    <property type="entry name" value="Cysteine proteinases"/>
    <property type="match status" value="1"/>
</dbReference>